<protein>
    <submittedName>
        <fullName evidence="1">Uncharacterized protein</fullName>
    </submittedName>
</protein>
<gene>
    <name evidence="1" type="ORF">ROV92_07995</name>
</gene>
<accession>A0AAJ2MUW4</accession>
<dbReference type="EMBL" id="JAVSKO010000003">
    <property type="protein sequence ID" value="MDT3467937.1"/>
    <property type="molecule type" value="Genomic_DNA"/>
</dbReference>
<organism evidence="1 2">
    <name type="scientific">Stenotrophomonas maltophilia</name>
    <name type="common">Pseudomonas maltophilia</name>
    <name type="synonym">Xanthomonas maltophilia</name>
    <dbReference type="NCBI Taxonomy" id="40324"/>
    <lineage>
        <taxon>Bacteria</taxon>
        <taxon>Pseudomonadati</taxon>
        <taxon>Pseudomonadota</taxon>
        <taxon>Gammaproteobacteria</taxon>
        <taxon>Lysobacterales</taxon>
        <taxon>Lysobacteraceae</taxon>
        <taxon>Stenotrophomonas</taxon>
        <taxon>Stenotrophomonas maltophilia group</taxon>
    </lineage>
</organism>
<dbReference type="RefSeq" id="WP_312561502.1">
    <property type="nucleotide sequence ID" value="NZ_JAVSKO010000003.1"/>
</dbReference>
<name>A0AAJ2MUW4_STEMA</name>
<proteinExistence type="predicted"/>
<evidence type="ECO:0000313" key="2">
    <source>
        <dbReference type="Proteomes" id="UP001251948"/>
    </source>
</evidence>
<dbReference type="AlphaFoldDB" id="A0AAJ2MUW4"/>
<dbReference type="Proteomes" id="UP001251948">
    <property type="component" value="Unassembled WGS sequence"/>
</dbReference>
<reference evidence="1" key="1">
    <citation type="submission" date="2023-07" db="EMBL/GenBank/DDBJ databases">
        <title>Comparative genomics of clinical Stenotrophomonas maltophilia isolates reveals regions of diversity which correlate with colonization and persistence in vivo.</title>
        <authorList>
            <person name="Mcdaniel M.S."/>
            <person name="Swords W.E."/>
            <person name="Sumpter N.A."/>
            <person name="Lindgren N.R."/>
            <person name="Billiot C.E."/>
        </authorList>
    </citation>
    <scope>NUCLEOTIDE SEQUENCE</scope>
    <source>
        <strain evidence="1">Ism4</strain>
    </source>
</reference>
<comment type="caution">
    <text evidence="1">The sequence shown here is derived from an EMBL/GenBank/DDBJ whole genome shotgun (WGS) entry which is preliminary data.</text>
</comment>
<sequence length="119" mass="13410">MSPILSESNNNRVEMLATRIEVQWDFRNNDGPVLFNFDRVDWDPVANHVNSREYDRTIPARIQTLIDREYTITHPATGEQEVVPGWKLMALIKAATDRVWEAATSPAAMVTALPDEGGS</sequence>
<evidence type="ECO:0000313" key="1">
    <source>
        <dbReference type="EMBL" id="MDT3467937.1"/>
    </source>
</evidence>